<organism evidence="4 5">
    <name type="scientific">Hymenobacter tibetensis</name>
    <dbReference type="NCBI Taxonomy" id="497967"/>
    <lineage>
        <taxon>Bacteria</taxon>
        <taxon>Pseudomonadati</taxon>
        <taxon>Bacteroidota</taxon>
        <taxon>Cytophagia</taxon>
        <taxon>Cytophagales</taxon>
        <taxon>Hymenobacteraceae</taxon>
        <taxon>Hymenobacter</taxon>
    </lineage>
</organism>
<dbReference type="InterPro" id="IPR003305">
    <property type="entry name" value="CenC_carb-bd"/>
</dbReference>
<dbReference type="EMBL" id="CP094669">
    <property type="protein sequence ID" value="UOG76456.1"/>
    <property type="molecule type" value="Genomic_DNA"/>
</dbReference>
<keyword evidence="5" id="KW-1185">Reference proteome</keyword>
<dbReference type="Pfam" id="PF02018">
    <property type="entry name" value="CBM_4_9"/>
    <property type="match status" value="1"/>
</dbReference>
<evidence type="ECO:0000259" key="3">
    <source>
        <dbReference type="Pfam" id="PF02018"/>
    </source>
</evidence>
<accession>A0ABY4D2C3</accession>
<name>A0ABY4D2C3_9BACT</name>
<dbReference type="Proteomes" id="UP000831113">
    <property type="component" value="Chromosome"/>
</dbReference>
<evidence type="ECO:0000313" key="5">
    <source>
        <dbReference type="Proteomes" id="UP000831113"/>
    </source>
</evidence>
<evidence type="ECO:0000313" key="4">
    <source>
        <dbReference type="EMBL" id="UOG76456.1"/>
    </source>
</evidence>
<keyword evidence="1" id="KW-0378">Hydrolase</keyword>
<gene>
    <name evidence="4" type="ORF">MTX78_07605</name>
</gene>
<feature type="domain" description="CBM-cenC" evidence="3">
    <location>
        <begin position="33"/>
        <end position="162"/>
    </location>
</feature>
<dbReference type="SUPFAM" id="SSF49785">
    <property type="entry name" value="Galactose-binding domain-like"/>
    <property type="match status" value="1"/>
</dbReference>
<keyword evidence="2" id="KW-0732">Signal</keyword>
<dbReference type="InterPro" id="IPR008979">
    <property type="entry name" value="Galactose-bd-like_sf"/>
</dbReference>
<protein>
    <submittedName>
        <fullName evidence="4">Carbohydrate binding domain-containing protein</fullName>
    </submittedName>
</protein>
<feature type="signal peptide" evidence="2">
    <location>
        <begin position="1"/>
        <end position="21"/>
    </location>
</feature>
<feature type="chain" id="PRO_5045582469" evidence="2">
    <location>
        <begin position="22"/>
        <end position="181"/>
    </location>
</feature>
<evidence type="ECO:0000256" key="2">
    <source>
        <dbReference type="SAM" id="SignalP"/>
    </source>
</evidence>
<proteinExistence type="predicted"/>
<reference evidence="4 5" key="1">
    <citation type="submission" date="2022-03" db="EMBL/GenBank/DDBJ databases">
        <title>Hymenobactersp. isolated from the air.</title>
        <authorList>
            <person name="Won M."/>
            <person name="Kwon S.-W."/>
        </authorList>
    </citation>
    <scope>NUCLEOTIDE SEQUENCE [LARGE SCALE GENOMIC DNA]</scope>
    <source>
        <strain evidence="4 5">KACC 21982</strain>
    </source>
</reference>
<dbReference type="Gene3D" id="2.60.120.260">
    <property type="entry name" value="Galactose-binding domain-like"/>
    <property type="match status" value="1"/>
</dbReference>
<dbReference type="RefSeq" id="WP_243801386.1">
    <property type="nucleotide sequence ID" value="NZ_CP094669.1"/>
</dbReference>
<evidence type="ECO:0000256" key="1">
    <source>
        <dbReference type="ARBA" id="ARBA00022801"/>
    </source>
</evidence>
<sequence length="181" mass="19887">MLKKKLVFVLLAIGLASCSDTKTDVQSTHLAANDFESVDGWTENVPVSSLTKENAHSGQYSVKVSPGLEYSRGYHNTLSKLSSSELKKIKVRAWVNLSFGATSTLLVTAIEDPSNPGAKPVLWEGMKLTDEVKTPGKWTEVEKVVTLPENVSSSYRFNVYLWSTGAKETVFLDDLTIDKAE</sequence>
<dbReference type="PROSITE" id="PS51257">
    <property type="entry name" value="PROKAR_LIPOPROTEIN"/>
    <property type="match status" value="1"/>
</dbReference>